<keyword evidence="2" id="KW-1185">Reference proteome</keyword>
<evidence type="ECO:0000313" key="1">
    <source>
        <dbReference type="EMBL" id="CAH3019465.1"/>
    </source>
</evidence>
<name>A0ABN8LV89_9CNID</name>
<sequence length="131" mass="15086">MAFLNYFQGRVPHVSQPHGKMERLLHFSSPGKHQPGRRSFEVAETVLQILSQIQWLHLRNLTDVECDFTSTDRIPGFPVAHSKLYKYFKEVAETVLQFLSQIQWLDPRNLTDVECDITSIDSIPGFQAVSK</sequence>
<accession>A0ABN8LV89</accession>
<organism evidence="1 2">
    <name type="scientific">Porites evermanni</name>
    <dbReference type="NCBI Taxonomy" id="104178"/>
    <lineage>
        <taxon>Eukaryota</taxon>
        <taxon>Metazoa</taxon>
        <taxon>Cnidaria</taxon>
        <taxon>Anthozoa</taxon>
        <taxon>Hexacorallia</taxon>
        <taxon>Scleractinia</taxon>
        <taxon>Fungiina</taxon>
        <taxon>Poritidae</taxon>
        <taxon>Porites</taxon>
    </lineage>
</organism>
<dbReference type="EMBL" id="CALNXI010000116">
    <property type="protein sequence ID" value="CAH3019465.1"/>
    <property type="molecule type" value="Genomic_DNA"/>
</dbReference>
<evidence type="ECO:0000313" key="2">
    <source>
        <dbReference type="Proteomes" id="UP001159427"/>
    </source>
</evidence>
<comment type="caution">
    <text evidence="1">The sequence shown here is derived from an EMBL/GenBank/DDBJ whole genome shotgun (WGS) entry which is preliminary data.</text>
</comment>
<dbReference type="Proteomes" id="UP001159427">
    <property type="component" value="Unassembled WGS sequence"/>
</dbReference>
<protein>
    <submittedName>
        <fullName evidence="1">Uncharacterized protein</fullName>
    </submittedName>
</protein>
<gene>
    <name evidence="1" type="ORF">PEVE_00002686</name>
</gene>
<reference evidence="1 2" key="1">
    <citation type="submission" date="2022-05" db="EMBL/GenBank/DDBJ databases">
        <authorList>
            <consortium name="Genoscope - CEA"/>
            <person name="William W."/>
        </authorList>
    </citation>
    <scope>NUCLEOTIDE SEQUENCE [LARGE SCALE GENOMIC DNA]</scope>
</reference>
<proteinExistence type="predicted"/>